<gene>
    <name evidence="2" type="ORF">JKP88DRAFT_275203</name>
</gene>
<name>A0A835ZDI0_9STRA</name>
<evidence type="ECO:0000313" key="3">
    <source>
        <dbReference type="Proteomes" id="UP000664859"/>
    </source>
</evidence>
<comment type="caution">
    <text evidence="2">The sequence shown here is derived from an EMBL/GenBank/DDBJ whole genome shotgun (WGS) entry which is preliminary data.</text>
</comment>
<evidence type="ECO:0000256" key="1">
    <source>
        <dbReference type="SAM" id="MobiDB-lite"/>
    </source>
</evidence>
<dbReference type="EMBL" id="JAFCMP010000035">
    <property type="protein sequence ID" value="KAG5190334.1"/>
    <property type="molecule type" value="Genomic_DNA"/>
</dbReference>
<keyword evidence="3" id="KW-1185">Reference proteome</keyword>
<protein>
    <submittedName>
        <fullName evidence="2">Uncharacterized protein</fullName>
    </submittedName>
</protein>
<organism evidence="2 3">
    <name type="scientific">Tribonema minus</name>
    <dbReference type="NCBI Taxonomy" id="303371"/>
    <lineage>
        <taxon>Eukaryota</taxon>
        <taxon>Sar</taxon>
        <taxon>Stramenopiles</taxon>
        <taxon>Ochrophyta</taxon>
        <taxon>PX clade</taxon>
        <taxon>Xanthophyceae</taxon>
        <taxon>Tribonematales</taxon>
        <taxon>Tribonemataceae</taxon>
        <taxon>Tribonema</taxon>
    </lineage>
</organism>
<dbReference type="AlphaFoldDB" id="A0A835ZDI0"/>
<feature type="region of interest" description="Disordered" evidence="1">
    <location>
        <begin position="290"/>
        <end position="354"/>
    </location>
</feature>
<sequence length="401" mass="42280">MALAAAAAADLAHSHSTPGVTFKAHESTVRAVVDADVTLTAADVHRLLSALQACVLKHGVHLGVAALAAAVAEDLARDHAAPGVAFEARESTVRAAFDADVTLAAEDIDRLLSAFSACISKWRAAKLQDLKRGVNLGAAALAAAAAADLAHSHSTPGVTFKAHESTVRAVFDADVTLTAAHAPPAQRTPSARESTVRAAFDADVTLTAEDIYRLLSALQACVLKHGVHLGTSALAAAVAADLARKHATPGVTFKAHESTVRAVFNANVTLTAADVDRLHSAFSACISKRRATAGRKPKPPVAQRHSQLSQHWQLPPQDGPQQMKFPKPPVAQRHAQLSQHRQLPPQDGPQQMKFPMVNAAGMPAAIILPERKGDLVQRLKAHRREQMGPVPYHQTMAGGKT</sequence>
<accession>A0A835ZDI0</accession>
<reference evidence="2" key="1">
    <citation type="submission" date="2021-02" db="EMBL/GenBank/DDBJ databases">
        <title>First Annotated Genome of the Yellow-green Alga Tribonema minus.</title>
        <authorList>
            <person name="Mahan K.M."/>
        </authorList>
    </citation>
    <scope>NUCLEOTIDE SEQUENCE</scope>
    <source>
        <strain evidence="2">UTEX B ZZ1240</strain>
    </source>
</reference>
<evidence type="ECO:0000313" key="2">
    <source>
        <dbReference type="EMBL" id="KAG5190334.1"/>
    </source>
</evidence>
<proteinExistence type="predicted"/>
<dbReference type="Proteomes" id="UP000664859">
    <property type="component" value="Unassembled WGS sequence"/>
</dbReference>